<evidence type="ECO:0000256" key="1">
    <source>
        <dbReference type="SAM" id="MobiDB-lite"/>
    </source>
</evidence>
<name>A0A8H3PSF4_GIBZA</name>
<proteinExistence type="predicted"/>
<reference evidence="2" key="1">
    <citation type="submission" date="2021-03" db="EMBL/GenBank/DDBJ databases">
        <authorList>
            <person name="Alouane T."/>
            <person name="Langin T."/>
            <person name="Bonhomme L."/>
        </authorList>
    </citation>
    <scope>NUCLEOTIDE SEQUENCE</scope>
    <source>
        <strain evidence="2">MDC_Fg202</strain>
    </source>
</reference>
<evidence type="ECO:0000313" key="3">
    <source>
        <dbReference type="Proteomes" id="UP000746612"/>
    </source>
</evidence>
<organism evidence="2 3">
    <name type="scientific">Gibberella zeae</name>
    <name type="common">Wheat head blight fungus</name>
    <name type="synonym">Fusarium graminearum</name>
    <dbReference type="NCBI Taxonomy" id="5518"/>
    <lineage>
        <taxon>Eukaryota</taxon>
        <taxon>Fungi</taxon>
        <taxon>Dikarya</taxon>
        <taxon>Ascomycota</taxon>
        <taxon>Pezizomycotina</taxon>
        <taxon>Sordariomycetes</taxon>
        <taxon>Hypocreomycetidae</taxon>
        <taxon>Hypocreales</taxon>
        <taxon>Nectriaceae</taxon>
        <taxon>Fusarium</taxon>
    </lineage>
</organism>
<dbReference type="EMBL" id="CAJPIJ010000147">
    <property type="protein sequence ID" value="CAG1990226.1"/>
    <property type="molecule type" value="Genomic_DNA"/>
</dbReference>
<feature type="compositionally biased region" description="Polar residues" evidence="1">
    <location>
        <begin position="289"/>
        <end position="317"/>
    </location>
</feature>
<feature type="region of interest" description="Disordered" evidence="1">
    <location>
        <begin position="289"/>
        <end position="339"/>
    </location>
</feature>
<gene>
    <name evidence="2" type="ORF">MDCFG202_LOCUS328612</name>
</gene>
<comment type="caution">
    <text evidence="2">The sequence shown here is derived from an EMBL/GenBank/DDBJ whole genome shotgun (WGS) entry which is preliminary data.</text>
</comment>
<accession>A0A8H3PSF4</accession>
<sequence>MKLLHLADCNDSLPPGTALALAGIKEADFLAFIFSEIIPLSSSTCTPLLLHRSLAAASHSSYNILQHICKSIALFFLRYLIAQLQATRDSLIWSSVHHQLDFIISLSYITSAMDDSSKPNRTEFQSIRIEKTIGDSKAAAECTRQPCCLIEQEHSRKALDLSDAPIEKVVLVVGEYLPGRLPSFNHKDLPKNPDDFKQRKHRYLATRGRTALIFRMINDDRTIYRLLECKDGLWTAGPLSAEINEHIFFYREFVRGVTDTQKTYRFIKYGINTQVETVRVFNTYTRNRINGSNNKNYTNGANDQNYTSDPNFTNGSNDESHTDDSSDSAQAPISRVEPNIVMQEQGNTDNLLLTRAAEDVCALLRTANHSARNHPVPQKSIGIFEKLFRRQIVDEGAKVVAEQCVALWNHAVERAKEILASQGVRHDRTMGRVADMIKTGREGSTTLRETLAGHSDKCEDSDESD</sequence>
<dbReference type="Proteomes" id="UP000746612">
    <property type="component" value="Unassembled WGS sequence"/>
</dbReference>
<protein>
    <submittedName>
        <fullName evidence="2">Uncharacterized protein</fullName>
    </submittedName>
</protein>
<dbReference type="AlphaFoldDB" id="A0A8H3PSF4"/>
<evidence type="ECO:0000313" key="2">
    <source>
        <dbReference type="EMBL" id="CAG1990226.1"/>
    </source>
</evidence>